<name>A0ABP9V3W1_9BACT</name>
<evidence type="ECO:0000256" key="1">
    <source>
        <dbReference type="SAM" id="MobiDB-lite"/>
    </source>
</evidence>
<dbReference type="EMBL" id="BAABRL010000014">
    <property type="protein sequence ID" value="GAA5497348.1"/>
    <property type="molecule type" value="Genomic_DNA"/>
</dbReference>
<keyword evidence="2" id="KW-0732">Signal</keyword>
<reference evidence="3 4" key="1">
    <citation type="submission" date="2024-02" db="EMBL/GenBank/DDBJ databases">
        <title>Rubritalea halochordaticola NBRC 107102.</title>
        <authorList>
            <person name="Ichikawa N."/>
            <person name="Katano-Makiyama Y."/>
            <person name="Hidaka K."/>
        </authorList>
    </citation>
    <scope>NUCLEOTIDE SEQUENCE [LARGE SCALE GENOMIC DNA]</scope>
    <source>
        <strain evidence="3 4">NBRC 107102</strain>
    </source>
</reference>
<keyword evidence="4" id="KW-1185">Reference proteome</keyword>
<proteinExistence type="predicted"/>
<feature type="signal peptide" evidence="2">
    <location>
        <begin position="1"/>
        <end position="21"/>
    </location>
</feature>
<dbReference type="RefSeq" id="WP_346189869.1">
    <property type="nucleotide sequence ID" value="NZ_BAABRL010000014.1"/>
</dbReference>
<organism evidence="3 4">
    <name type="scientific">Rubritalea halochordaticola</name>
    <dbReference type="NCBI Taxonomy" id="714537"/>
    <lineage>
        <taxon>Bacteria</taxon>
        <taxon>Pseudomonadati</taxon>
        <taxon>Verrucomicrobiota</taxon>
        <taxon>Verrucomicrobiia</taxon>
        <taxon>Verrucomicrobiales</taxon>
        <taxon>Rubritaleaceae</taxon>
        <taxon>Rubritalea</taxon>
    </lineage>
</organism>
<feature type="region of interest" description="Disordered" evidence="1">
    <location>
        <begin position="125"/>
        <end position="145"/>
    </location>
</feature>
<gene>
    <name evidence="3" type="ORF">Rhal01_03542</name>
</gene>
<sequence>MRLRRQFLVLGVLAGLFASCAQDVVEVEEKKPEVKQDKLVGRVASVYGQEGDGYILIQRYGSIAVEGDKVFYVRSAANQMTSLKMTGERLGQYVAADIVKGAPTVGDPVYLREFEDTGAASSLDHSATGFTADAPEKSPFKPAGQ</sequence>
<dbReference type="PROSITE" id="PS51257">
    <property type="entry name" value="PROKAR_LIPOPROTEIN"/>
    <property type="match status" value="1"/>
</dbReference>
<feature type="chain" id="PRO_5046612007" evidence="2">
    <location>
        <begin position="22"/>
        <end position="145"/>
    </location>
</feature>
<evidence type="ECO:0000313" key="3">
    <source>
        <dbReference type="EMBL" id="GAA5497348.1"/>
    </source>
</evidence>
<evidence type="ECO:0000256" key="2">
    <source>
        <dbReference type="SAM" id="SignalP"/>
    </source>
</evidence>
<comment type="caution">
    <text evidence="3">The sequence shown here is derived from an EMBL/GenBank/DDBJ whole genome shotgun (WGS) entry which is preliminary data.</text>
</comment>
<evidence type="ECO:0000313" key="4">
    <source>
        <dbReference type="Proteomes" id="UP001424741"/>
    </source>
</evidence>
<protein>
    <submittedName>
        <fullName evidence="3">Uncharacterized protein</fullName>
    </submittedName>
</protein>
<dbReference type="Proteomes" id="UP001424741">
    <property type="component" value="Unassembled WGS sequence"/>
</dbReference>
<accession>A0ABP9V3W1</accession>